<reference evidence="2 3" key="1">
    <citation type="journal article" date="2014" name="Agronomy (Basel)">
        <title>A Draft Genome Sequence for Ensete ventricosum, the Drought-Tolerant Tree Against Hunger.</title>
        <authorList>
            <person name="Harrison J."/>
            <person name="Moore K.A."/>
            <person name="Paszkiewicz K."/>
            <person name="Jones T."/>
            <person name="Grant M."/>
            <person name="Ambacheew D."/>
            <person name="Muzemil S."/>
            <person name="Studholme D.J."/>
        </authorList>
    </citation>
    <scope>NUCLEOTIDE SEQUENCE [LARGE SCALE GENOMIC DNA]</scope>
</reference>
<organism evidence="2 3">
    <name type="scientific">Ensete ventricosum</name>
    <name type="common">Abyssinian banana</name>
    <name type="synonym">Musa ensete</name>
    <dbReference type="NCBI Taxonomy" id="4639"/>
    <lineage>
        <taxon>Eukaryota</taxon>
        <taxon>Viridiplantae</taxon>
        <taxon>Streptophyta</taxon>
        <taxon>Embryophyta</taxon>
        <taxon>Tracheophyta</taxon>
        <taxon>Spermatophyta</taxon>
        <taxon>Magnoliopsida</taxon>
        <taxon>Liliopsida</taxon>
        <taxon>Zingiberales</taxon>
        <taxon>Musaceae</taxon>
        <taxon>Ensete</taxon>
    </lineage>
</organism>
<proteinExistence type="predicted"/>
<dbReference type="Proteomes" id="UP000287651">
    <property type="component" value="Unassembled WGS sequence"/>
</dbReference>
<feature type="compositionally biased region" description="Acidic residues" evidence="1">
    <location>
        <begin position="160"/>
        <end position="171"/>
    </location>
</feature>
<protein>
    <submittedName>
        <fullName evidence="2">Uncharacterized protein</fullName>
    </submittedName>
</protein>
<dbReference type="EMBL" id="AMZH03001585">
    <property type="protein sequence ID" value="RRT78790.1"/>
    <property type="molecule type" value="Genomic_DNA"/>
</dbReference>
<evidence type="ECO:0000313" key="3">
    <source>
        <dbReference type="Proteomes" id="UP000287651"/>
    </source>
</evidence>
<evidence type="ECO:0000313" key="2">
    <source>
        <dbReference type="EMBL" id="RRT78790.1"/>
    </source>
</evidence>
<sequence>MELGDEVVAATYPAPASAVWPWVRAAPRTVKESRGRRLEERRRGAEAGAGTTANADGGGEGELRREEYMKLGCAAHGDQLQCAVGSNHGEGDEERARVMLTVLEKMRCIYDPLATYRRNITSRGRNRRTVPQHLTCDGRQPLTSKFLTRLADTTNIFAAAEEEEEEEEEEEVHDKPTEKI</sequence>
<feature type="compositionally biased region" description="Low complexity" evidence="1">
    <location>
        <begin position="46"/>
        <end position="55"/>
    </location>
</feature>
<name>A0A427ARE7_ENSVE</name>
<gene>
    <name evidence="2" type="ORF">B296_00002712</name>
</gene>
<accession>A0A427ARE7</accession>
<dbReference type="AlphaFoldDB" id="A0A427ARE7"/>
<feature type="compositionally biased region" description="Basic and acidic residues" evidence="1">
    <location>
        <begin position="30"/>
        <end position="45"/>
    </location>
</feature>
<feature type="region of interest" description="Disordered" evidence="1">
    <location>
        <begin position="160"/>
        <end position="180"/>
    </location>
</feature>
<evidence type="ECO:0000256" key="1">
    <source>
        <dbReference type="SAM" id="MobiDB-lite"/>
    </source>
</evidence>
<feature type="region of interest" description="Disordered" evidence="1">
    <location>
        <begin position="30"/>
        <end position="61"/>
    </location>
</feature>
<comment type="caution">
    <text evidence="2">The sequence shown here is derived from an EMBL/GenBank/DDBJ whole genome shotgun (WGS) entry which is preliminary data.</text>
</comment>